<dbReference type="RefSeq" id="WP_078980005.1">
    <property type="nucleotide sequence ID" value="NZ_MWQN01000002.1"/>
</dbReference>
<organism evidence="1 2">
    <name type="scientific">Embleya scabrispora</name>
    <dbReference type="NCBI Taxonomy" id="159449"/>
    <lineage>
        <taxon>Bacteria</taxon>
        <taxon>Bacillati</taxon>
        <taxon>Actinomycetota</taxon>
        <taxon>Actinomycetes</taxon>
        <taxon>Kitasatosporales</taxon>
        <taxon>Streptomycetaceae</taxon>
        <taxon>Embleya</taxon>
    </lineage>
</organism>
<keyword evidence="2" id="KW-1185">Reference proteome</keyword>
<accession>A0A1T3NQ14</accession>
<sequence length="80" mass="8312">MSARTIGADPGRFLPIVVSGAVYFPLARVRVRAGRANSAAAPVGRGANPVGRPLRQVAHGLVCQFVPLPRDPPGSRRGTA</sequence>
<proteinExistence type="predicted"/>
<dbReference type="Proteomes" id="UP000190037">
    <property type="component" value="Unassembled WGS sequence"/>
</dbReference>
<name>A0A1T3NQ14_9ACTN</name>
<gene>
    <name evidence="1" type="ORF">B4N89_32155</name>
</gene>
<comment type="caution">
    <text evidence="1">The sequence shown here is derived from an EMBL/GenBank/DDBJ whole genome shotgun (WGS) entry which is preliminary data.</text>
</comment>
<reference evidence="1 2" key="1">
    <citation type="submission" date="2017-03" db="EMBL/GenBank/DDBJ databases">
        <title>Draft genome sequence of Streptomyces scabrisporus NF3, endophyte isolated from Amphipterygium adstringens.</title>
        <authorList>
            <person name="Vazquez M."/>
            <person name="Ceapa C.D."/>
            <person name="Rodriguez Luna D."/>
            <person name="Sanchez Esquivel S."/>
        </authorList>
    </citation>
    <scope>NUCLEOTIDE SEQUENCE [LARGE SCALE GENOMIC DNA]</scope>
    <source>
        <strain evidence="1 2">NF3</strain>
    </source>
</reference>
<evidence type="ECO:0000313" key="1">
    <source>
        <dbReference type="EMBL" id="OPC78800.1"/>
    </source>
</evidence>
<dbReference type="AlphaFoldDB" id="A0A1T3NQ14"/>
<dbReference type="EMBL" id="MWQN01000002">
    <property type="protein sequence ID" value="OPC78800.1"/>
    <property type="molecule type" value="Genomic_DNA"/>
</dbReference>
<protein>
    <submittedName>
        <fullName evidence="1">Uncharacterized protein</fullName>
    </submittedName>
</protein>
<evidence type="ECO:0000313" key="2">
    <source>
        <dbReference type="Proteomes" id="UP000190037"/>
    </source>
</evidence>